<protein>
    <submittedName>
        <fullName evidence="1">Uncharacterized protein</fullName>
    </submittedName>
</protein>
<sequence length="167" mass="18998">MVNNAVAMAEELVSNHYKMSASQWLHPKYDVKTLSELTDEEIVNGPFAQIIRYEGKLKGGVLGSSAYDFYKICIQDHAILEVLKTHPEMELPPFALYVVTHELVHIVRFSRFLQNFDASAAEKLEEERRVHGITHEILDPVRAHGLGTVLDFYSTWRTPIDGLKTMA</sequence>
<dbReference type="Proteomes" id="UP000427769">
    <property type="component" value="Chromosome"/>
</dbReference>
<name>A0A5K7ZAS3_9BACT</name>
<accession>A0A5K7ZAS3</accession>
<dbReference type="AlphaFoldDB" id="A0A5K7ZAS3"/>
<gene>
    <name evidence="1" type="ORF">DSCW_65690</name>
</gene>
<dbReference type="EMBL" id="AP021875">
    <property type="protein sequence ID" value="BBO79152.1"/>
    <property type="molecule type" value="Genomic_DNA"/>
</dbReference>
<organism evidence="1 2">
    <name type="scientific">Desulfosarcina widdelii</name>
    <dbReference type="NCBI Taxonomy" id="947919"/>
    <lineage>
        <taxon>Bacteria</taxon>
        <taxon>Pseudomonadati</taxon>
        <taxon>Thermodesulfobacteriota</taxon>
        <taxon>Desulfobacteria</taxon>
        <taxon>Desulfobacterales</taxon>
        <taxon>Desulfosarcinaceae</taxon>
        <taxon>Desulfosarcina</taxon>
    </lineage>
</organism>
<reference evidence="1 2" key="1">
    <citation type="submission" date="2019-11" db="EMBL/GenBank/DDBJ databases">
        <title>Comparative genomics of hydrocarbon-degrading Desulfosarcina strains.</title>
        <authorList>
            <person name="Watanabe M."/>
            <person name="Kojima H."/>
            <person name="Fukui M."/>
        </authorList>
    </citation>
    <scope>NUCLEOTIDE SEQUENCE [LARGE SCALE GENOMIC DNA]</scope>
    <source>
        <strain evidence="1 2">PP31</strain>
    </source>
</reference>
<dbReference type="KEGG" id="dwd:DSCW_65690"/>
<proteinExistence type="predicted"/>
<evidence type="ECO:0000313" key="2">
    <source>
        <dbReference type="Proteomes" id="UP000427769"/>
    </source>
</evidence>
<evidence type="ECO:0000313" key="1">
    <source>
        <dbReference type="EMBL" id="BBO79152.1"/>
    </source>
</evidence>
<keyword evidence="2" id="KW-1185">Reference proteome</keyword>